<evidence type="ECO:0000313" key="4">
    <source>
        <dbReference type="Proteomes" id="UP001153712"/>
    </source>
</evidence>
<dbReference type="SUPFAM" id="SSF57667">
    <property type="entry name" value="beta-beta-alpha zinc fingers"/>
    <property type="match status" value="3"/>
</dbReference>
<dbReference type="SMART" id="SM00572">
    <property type="entry name" value="DZF"/>
    <property type="match status" value="1"/>
</dbReference>
<dbReference type="GO" id="GO:0003725">
    <property type="term" value="F:double-stranded RNA binding"/>
    <property type="evidence" value="ECO:0007669"/>
    <property type="project" value="TreeGrafter"/>
</dbReference>
<dbReference type="AlphaFoldDB" id="A0A9P0E0B5"/>
<feature type="domain" description="DZF" evidence="2">
    <location>
        <begin position="504"/>
        <end position="882"/>
    </location>
</feature>
<sequence>MATNNYFGFTHGGTQYSATTGAYQAGQAGYAVAAPATAAAAATYGTQRPTGYDTAYQAAAATPGTYAAVGTAPTPAYEYGYGQNPATGYTSGYDQTAAAAAAAAAAAKPGTYAATYTQRATTQQAQQVANAAAAAAAAKPATYTATYQPNATAYQATYAQPAAQTTIAAQPTTQAKQQTNSTTTYSGYDAALYSAATMYVAQQNNSNQQKAGGWQNYKKTGIGGKNIRTKAPPKPQQLHYCDVCKISCAGPQTYKEHLEGQKHKKREAATKMAASVAVTNQNRAGNSLRCQLCDVTCTGNDAYAAHIRGAKHQKVVLLHTKLGKPIPSQEPEVIGGAKKSISSTPKINFVQSGGLGLSSGNGEVACMKDDEEESLPEPDIQPVGQDYIEEIKSDDGKVISFNCKICECRFNDPNAKEMHMKGRRHRLQYKKKVNPDLVVDVKPSLRQRKIQEDKMRRAAFREELWTRRHYPDGGNNIYWEDERRYEEEYSAMVRLGNMGYQRGRPFPGGPPPFFQGGVQRRTESSDDKHVMARHAEIYPKEEELQAIQRIVSHTERALKLVSDNMSDVKVIKTEAPVKTEDKQEQLQKEDGRDNQLFSFQQGDQNRVLKGVMRVGHLAKGLLLCGDTNVELVVLCADKPTLTLLKKVVELLPAALKQVAPENAYTVAINAPEAGLIIAGDNLTVLVQFTSPVIREQQEAASGGFDRDVLSRGKCLQALAALRHTKWFQARALGLHSCVIIIRILRDLCQRVPTWSPLSSWAMELLAEKVISSVPGSSQLSPGDALRRVMEAVASGLLLPGGPGLADPCEKDNPDASGALSAQQREDLTCSAQYALRLIAYRQIYKVLGMDPIPMPQKAFRKDRVARKRRRSGGDLEGSESDSGKMVKTEGAK</sequence>
<dbReference type="InterPro" id="IPR013087">
    <property type="entry name" value="Znf_C2H2_type"/>
</dbReference>
<dbReference type="InterPro" id="IPR049402">
    <property type="entry name" value="DZF_dom_C"/>
</dbReference>
<name>A0A9P0E0B5_PHYSR</name>
<dbReference type="GO" id="GO:0003727">
    <property type="term" value="F:single-stranded RNA binding"/>
    <property type="evidence" value="ECO:0007669"/>
    <property type="project" value="TreeGrafter"/>
</dbReference>
<dbReference type="FunFam" id="3.30.460.10:FF:000010">
    <property type="entry name" value="Zinc finger RNA-binding protein 2"/>
    <property type="match status" value="1"/>
</dbReference>
<feature type="compositionally biased region" description="Basic and acidic residues" evidence="1">
    <location>
        <begin position="881"/>
        <end position="892"/>
    </location>
</feature>
<dbReference type="InterPro" id="IPR049401">
    <property type="entry name" value="DZF_dom_N"/>
</dbReference>
<dbReference type="InterPro" id="IPR036236">
    <property type="entry name" value="Znf_C2H2_sf"/>
</dbReference>
<dbReference type="GO" id="GO:0071011">
    <property type="term" value="C:precatalytic spliceosome"/>
    <property type="evidence" value="ECO:0007669"/>
    <property type="project" value="TreeGrafter"/>
</dbReference>
<dbReference type="EMBL" id="OU900100">
    <property type="protein sequence ID" value="CAH1186958.1"/>
    <property type="molecule type" value="Genomic_DNA"/>
</dbReference>
<dbReference type="FunFam" id="3.30.160.60:FF:000210">
    <property type="entry name" value="Zinc finger RNA-binding protein 2"/>
    <property type="match status" value="1"/>
</dbReference>
<dbReference type="PANTHER" id="PTHR45762">
    <property type="entry name" value="ZINC FINGER RNA-BINDING PROTEIN"/>
    <property type="match status" value="1"/>
</dbReference>
<organism evidence="3 4">
    <name type="scientific">Phyllotreta striolata</name>
    <name type="common">Striped flea beetle</name>
    <name type="synonym">Crioceris striolata</name>
    <dbReference type="NCBI Taxonomy" id="444603"/>
    <lineage>
        <taxon>Eukaryota</taxon>
        <taxon>Metazoa</taxon>
        <taxon>Ecdysozoa</taxon>
        <taxon>Arthropoda</taxon>
        <taxon>Hexapoda</taxon>
        <taxon>Insecta</taxon>
        <taxon>Pterygota</taxon>
        <taxon>Neoptera</taxon>
        <taxon>Endopterygota</taxon>
        <taxon>Coleoptera</taxon>
        <taxon>Polyphaga</taxon>
        <taxon>Cucujiformia</taxon>
        <taxon>Chrysomeloidea</taxon>
        <taxon>Chrysomelidae</taxon>
        <taxon>Galerucinae</taxon>
        <taxon>Alticini</taxon>
        <taxon>Phyllotreta</taxon>
    </lineage>
</organism>
<dbReference type="SMART" id="SM00451">
    <property type="entry name" value="ZnF_U1"/>
    <property type="match status" value="3"/>
</dbReference>
<dbReference type="Gene3D" id="3.30.460.10">
    <property type="entry name" value="Beta Polymerase, domain 2"/>
    <property type="match status" value="1"/>
</dbReference>
<dbReference type="PROSITE" id="PS51703">
    <property type="entry name" value="DZF"/>
    <property type="match status" value="1"/>
</dbReference>
<dbReference type="Gene3D" id="3.30.160.60">
    <property type="entry name" value="Classic Zinc Finger"/>
    <property type="match status" value="3"/>
</dbReference>
<feature type="compositionally biased region" description="Basic residues" evidence="1">
    <location>
        <begin position="858"/>
        <end position="870"/>
    </location>
</feature>
<proteinExistence type="predicted"/>
<dbReference type="PROSITE" id="PS00028">
    <property type="entry name" value="ZINC_FINGER_C2H2_1"/>
    <property type="match status" value="1"/>
</dbReference>
<dbReference type="Pfam" id="PF07528">
    <property type="entry name" value="DZF_N"/>
    <property type="match status" value="1"/>
</dbReference>
<dbReference type="Proteomes" id="UP001153712">
    <property type="component" value="Chromosome 7"/>
</dbReference>
<dbReference type="SMART" id="SM00355">
    <property type="entry name" value="ZnF_C2H2"/>
    <property type="match status" value="3"/>
</dbReference>
<dbReference type="GO" id="GO:0008270">
    <property type="term" value="F:zinc ion binding"/>
    <property type="evidence" value="ECO:0007669"/>
    <property type="project" value="InterPro"/>
</dbReference>
<dbReference type="InterPro" id="IPR003604">
    <property type="entry name" value="Matrin/U1-like-C_Znf_C2H2"/>
</dbReference>
<accession>A0A9P0E0B5</accession>
<dbReference type="InterPro" id="IPR006561">
    <property type="entry name" value="DZF_dom"/>
</dbReference>
<dbReference type="FunFam" id="1.10.1410.40:FF:000001">
    <property type="entry name" value="interleukin enhancer-binding factor 3 isoform X1"/>
    <property type="match status" value="1"/>
</dbReference>
<dbReference type="FunFam" id="3.30.160.60:FF:000898">
    <property type="entry name" value="zinc finger RNA-binding protein 2"/>
    <property type="match status" value="1"/>
</dbReference>
<gene>
    <name evidence="3" type="ORF">PHYEVI_LOCUS10077</name>
</gene>
<evidence type="ECO:0000313" key="3">
    <source>
        <dbReference type="EMBL" id="CAH1186958.1"/>
    </source>
</evidence>
<keyword evidence="4" id="KW-1185">Reference proteome</keyword>
<dbReference type="Pfam" id="PF20965">
    <property type="entry name" value="DZF_C"/>
    <property type="match status" value="1"/>
</dbReference>
<evidence type="ECO:0000256" key="1">
    <source>
        <dbReference type="SAM" id="MobiDB-lite"/>
    </source>
</evidence>
<dbReference type="Pfam" id="PF12874">
    <property type="entry name" value="zf-met"/>
    <property type="match status" value="3"/>
</dbReference>
<dbReference type="Gene3D" id="1.10.1410.40">
    <property type="match status" value="1"/>
</dbReference>
<dbReference type="PANTHER" id="PTHR45762:SF3">
    <property type="entry name" value="ZINC-FINGER PROTEIN AT 72D, ISOFORM B"/>
    <property type="match status" value="1"/>
</dbReference>
<protein>
    <recommendedName>
        <fullName evidence="2">DZF domain-containing protein</fullName>
    </recommendedName>
</protein>
<evidence type="ECO:0000259" key="2">
    <source>
        <dbReference type="PROSITE" id="PS51703"/>
    </source>
</evidence>
<dbReference type="InterPro" id="IPR043519">
    <property type="entry name" value="NT_sf"/>
</dbReference>
<feature type="region of interest" description="Disordered" evidence="1">
    <location>
        <begin position="856"/>
        <end position="892"/>
    </location>
</feature>
<reference evidence="3" key="1">
    <citation type="submission" date="2022-01" db="EMBL/GenBank/DDBJ databases">
        <authorList>
            <person name="King R."/>
        </authorList>
    </citation>
    <scope>NUCLEOTIDE SEQUENCE</scope>
</reference>